<reference evidence="1 2" key="1">
    <citation type="submission" date="2017-06" db="EMBL/GenBank/DDBJ databases">
        <title>Ant-infecting Ophiocordyceps genomes reveal a high diversity of potential behavioral manipulation genes and a possible major role for enterotoxins.</title>
        <authorList>
            <person name="De Bekker C."/>
            <person name="Evans H.C."/>
            <person name="Brachmann A."/>
            <person name="Hughes D.P."/>
        </authorList>
    </citation>
    <scope>NUCLEOTIDE SEQUENCE [LARGE SCALE GENOMIC DNA]</scope>
    <source>
        <strain evidence="1 2">Map16</strain>
    </source>
</reference>
<dbReference type="SUPFAM" id="SSF48576">
    <property type="entry name" value="Terpenoid synthases"/>
    <property type="match status" value="1"/>
</dbReference>
<dbReference type="Proteomes" id="UP000226431">
    <property type="component" value="Unassembled WGS sequence"/>
</dbReference>
<organism evidence="1 2">
    <name type="scientific">Ophiocordyceps camponoti-rufipedis</name>
    <dbReference type="NCBI Taxonomy" id="2004952"/>
    <lineage>
        <taxon>Eukaryota</taxon>
        <taxon>Fungi</taxon>
        <taxon>Dikarya</taxon>
        <taxon>Ascomycota</taxon>
        <taxon>Pezizomycotina</taxon>
        <taxon>Sordariomycetes</taxon>
        <taxon>Hypocreomycetidae</taxon>
        <taxon>Hypocreales</taxon>
        <taxon>Ophiocordycipitaceae</taxon>
        <taxon>Ophiocordyceps</taxon>
    </lineage>
</organism>
<keyword evidence="2" id="KW-1185">Reference proteome</keyword>
<dbReference type="Pfam" id="PF19086">
    <property type="entry name" value="Terpene_syn_C_2"/>
    <property type="match status" value="1"/>
</dbReference>
<dbReference type="InterPro" id="IPR008949">
    <property type="entry name" value="Isoprenoid_synthase_dom_sf"/>
</dbReference>
<name>A0A2C5Z391_9HYPO</name>
<dbReference type="STRING" id="2004952.A0A2C5Z391"/>
<dbReference type="AlphaFoldDB" id="A0A2C5Z391"/>
<comment type="caution">
    <text evidence="1">The sequence shown here is derived from an EMBL/GenBank/DDBJ whole genome shotgun (WGS) entry which is preliminary data.</text>
</comment>
<dbReference type="OrthoDB" id="6921389at2759"/>
<proteinExistence type="predicted"/>
<dbReference type="Gene3D" id="1.10.600.10">
    <property type="entry name" value="Farnesyl Diphosphate Synthase"/>
    <property type="match status" value="1"/>
</dbReference>
<gene>
    <name evidence="1" type="ORF">CDD80_3656</name>
</gene>
<sequence>MGSLPNASFYDKLDASRVPDHFSRYPVAISVAAAKVEAALDRVDIEASEHNTRERRRAVIRHSNSHGNAFAICHCSAEPRRLVLLSSIVEVLWIHDGNQPCFSKLACHEHDVLAQVIRLDIQPSDRFENIRQRTLAPLLRQAIDIDPEAGPVLVEVLRDYIKTFDDRNHDFSTMAEYMPFRINHCGYWLSSYFIRWGVGMTMSPEDYSSIREYDIAMGNILGLTNDYFSWNVEKSQPTDRIRNGVRVLMKEHGINDDAAKTLLLGIIVEQETKAARLKEERLKKPVSREVELYMEDIELFASGSCYWHATAPRYKIFE</sequence>
<accession>A0A2C5Z391</accession>
<protein>
    <recommendedName>
        <fullName evidence="3">Terpene synthase</fullName>
    </recommendedName>
</protein>
<evidence type="ECO:0000313" key="2">
    <source>
        <dbReference type="Proteomes" id="UP000226431"/>
    </source>
</evidence>
<evidence type="ECO:0000313" key="1">
    <source>
        <dbReference type="EMBL" id="PHH73651.1"/>
    </source>
</evidence>
<evidence type="ECO:0008006" key="3">
    <source>
        <dbReference type="Google" id="ProtNLM"/>
    </source>
</evidence>
<dbReference type="EMBL" id="NJES01000327">
    <property type="protein sequence ID" value="PHH73651.1"/>
    <property type="molecule type" value="Genomic_DNA"/>
</dbReference>